<protein>
    <recommendedName>
        <fullName evidence="4">Peptidase</fullName>
    </recommendedName>
</protein>
<dbReference type="PANTHER" id="PTHR34219">
    <property type="entry name" value="IRON-REGULATED INNER MEMBRANE PROTEIN-RELATED"/>
    <property type="match status" value="1"/>
</dbReference>
<dbReference type="Proteomes" id="UP000247814">
    <property type="component" value="Unassembled WGS sequence"/>
</dbReference>
<dbReference type="EMBL" id="NKUA01000016">
    <property type="protein sequence ID" value="PYD78260.1"/>
    <property type="molecule type" value="Genomic_DNA"/>
</dbReference>
<name>A0A318QIK5_9PROT</name>
<sequence>MFRYIPDCQTCHSPAGRLGDRMAKYANASYFLLLPSPDGRAKPCVMAVLTLKTVRPALVRLHRYTGLLLSGVLFIAGLTGSISVYRTEIDAALNPDLFHAPAPTRLLPVSTLLARLKLQRPETQVTALLYRPPAGRAIEVYSSETVAGRKDPVENEIFLDPGTGRIQGMRPAEGCCLSRHALMSFIYRVHYSLDLGQMGMWVMGISAMLWSIDCVVGLLLTFPLHQPAWRQAFWRQWRKTWAIGLRRSSIRITFDLHRAVSLWLWVVLLGIAISGVALALEDEVFNPVIRTILPTAPPMTDTRLPVHPVTIDQAEGLAAGFVQAHGSGEKPAAVLLDPDGGTAMFYLFSNQGTEPSGLGSPMVTVDLKTGQITAGDMPGRGAAGNLVMQMQLPWHSGRIAGPGGRILICLSGLAVCMLVVTGIMIWQRKRQTRQAR</sequence>
<dbReference type="AlphaFoldDB" id="A0A318QIK5"/>
<dbReference type="InterPro" id="IPR005625">
    <property type="entry name" value="PepSY-ass_TM"/>
</dbReference>
<evidence type="ECO:0008006" key="4">
    <source>
        <dbReference type="Google" id="ProtNLM"/>
    </source>
</evidence>
<dbReference type="OrthoDB" id="7238323at2"/>
<organism evidence="2 3">
    <name type="scientific">Komagataeibacter sucrofermentans</name>
    <dbReference type="NCBI Taxonomy" id="1053551"/>
    <lineage>
        <taxon>Bacteria</taxon>
        <taxon>Pseudomonadati</taxon>
        <taxon>Pseudomonadota</taxon>
        <taxon>Alphaproteobacteria</taxon>
        <taxon>Acetobacterales</taxon>
        <taxon>Acetobacteraceae</taxon>
        <taxon>Komagataeibacter</taxon>
    </lineage>
</organism>
<keyword evidence="1" id="KW-1133">Transmembrane helix</keyword>
<evidence type="ECO:0000313" key="3">
    <source>
        <dbReference type="Proteomes" id="UP000247814"/>
    </source>
</evidence>
<dbReference type="Pfam" id="PF03929">
    <property type="entry name" value="PepSY_TM"/>
    <property type="match status" value="1"/>
</dbReference>
<dbReference type="PANTHER" id="PTHR34219:SF5">
    <property type="entry name" value="BLR4505 PROTEIN"/>
    <property type="match status" value="1"/>
</dbReference>
<proteinExistence type="predicted"/>
<comment type="caution">
    <text evidence="2">The sequence shown here is derived from an EMBL/GenBank/DDBJ whole genome shotgun (WGS) entry which is preliminary data.</text>
</comment>
<reference evidence="2 3" key="1">
    <citation type="submission" date="2017-07" db="EMBL/GenBank/DDBJ databases">
        <title>A draft genome sequence of Komagataeibacter sucrofermentans LMG 18788.</title>
        <authorList>
            <person name="Skraban J."/>
            <person name="Cleenwerck I."/>
            <person name="Vandamme P."/>
            <person name="Trcek J."/>
        </authorList>
    </citation>
    <scope>NUCLEOTIDE SEQUENCE [LARGE SCALE GENOMIC DNA]</scope>
    <source>
        <strain evidence="2 3">LMG 18788</strain>
    </source>
</reference>
<feature type="transmembrane region" description="Helical" evidence="1">
    <location>
        <begin position="260"/>
        <end position="280"/>
    </location>
</feature>
<evidence type="ECO:0000313" key="2">
    <source>
        <dbReference type="EMBL" id="PYD78260.1"/>
    </source>
</evidence>
<gene>
    <name evidence="2" type="ORF">CFR77_12020</name>
</gene>
<keyword evidence="1" id="KW-0812">Transmembrane</keyword>
<accession>A0A318QIK5</accession>
<keyword evidence="1" id="KW-0472">Membrane</keyword>
<feature type="transmembrane region" description="Helical" evidence="1">
    <location>
        <begin position="198"/>
        <end position="222"/>
    </location>
</feature>
<feature type="transmembrane region" description="Helical" evidence="1">
    <location>
        <begin position="64"/>
        <end position="85"/>
    </location>
</feature>
<evidence type="ECO:0000256" key="1">
    <source>
        <dbReference type="SAM" id="Phobius"/>
    </source>
</evidence>
<keyword evidence="3" id="KW-1185">Reference proteome</keyword>
<feature type="transmembrane region" description="Helical" evidence="1">
    <location>
        <begin position="404"/>
        <end position="426"/>
    </location>
</feature>